<evidence type="ECO:0000313" key="4">
    <source>
        <dbReference type="Proteomes" id="UP000053766"/>
    </source>
</evidence>
<dbReference type="OrthoDB" id="5859719at2759"/>
<name>A0A0D8XDQ4_DICVI</name>
<evidence type="ECO:0000259" key="2">
    <source>
        <dbReference type="PROSITE" id="PS50003"/>
    </source>
</evidence>
<dbReference type="Pfam" id="PF00169">
    <property type="entry name" value="PH"/>
    <property type="match status" value="1"/>
</dbReference>
<feature type="compositionally biased region" description="Basic and acidic residues" evidence="1">
    <location>
        <begin position="454"/>
        <end position="466"/>
    </location>
</feature>
<dbReference type="AlphaFoldDB" id="A0A0D8XDQ4"/>
<organism evidence="3 4">
    <name type="scientific">Dictyocaulus viviparus</name>
    <name type="common">Bovine lungworm</name>
    <dbReference type="NCBI Taxonomy" id="29172"/>
    <lineage>
        <taxon>Eukaryota</taxon>
        <taxon>Metazoa</taxon>
        <taxon>Ecdysozoa</taxon>
        <taxon>Nematoda</taxon>
        <taxon>Chromadorea</taxon>
        <taxon>Rhabditida</taxon>
        <taxon>Rhabditina</taxon>
        <taxon>Rhabditomorpha</taxon>
        <taxon>Strongyloidea</taxon>
        <taxon>Metastrongylidae</taxon>
        <taxon>Dictyocaulus</taxon>
    </lineage>
</organism>
<dbReference type="SMART" id="SM00233">
    <property type="entry name" value="PH"/>
    <property type="match status" value="1"/>
</dbReference>
<dbReference type="Proteomes" id="UP000053766">
    <property type="component" value="Unassembled WGS sequence"/>
</dbReference>
<proteinExistence type="predicted"/>
<dbReference type="EMBL" id="KN716629">
    <property type="protein sequence ID" value="KJH42755.1"/>
    <property type="molecule type" value="Genomic_DNA"/>
</dbReference>
<dbReference type="InterPro" id="IPR001849">
    <property type="entry name" value="PH_domain"/>
</dbReference>
<accession>A0A0D8XDQ4</accession>
<reference evidence="3 4" key="1">
    <citation type="submission" date="2013-11" db="EMBL/GenBank/DDBJ databases">
        <title>Draft genome of the bovine lungworm Dictyocaulus viviparus.</title>
        <authorList>
            <person name="Mitreva M."/>
        </authorList>
    </citation>
    <scope>NUCLEOTIDE SEQUENCE [LARGE SCALE GENOMIC DNA]</scope>
    <source>
        <strain evidence="3 4">HannoverDv2000</strain>
    </source>
</reference>
<sequence length="534" mass="60856">MHFKLDISQSYRNALIRGGVSSARAINWRLTHAAASDTDYSLHCDFGFPLKYVFRPSLLPSINACMDKVFKIYRVVELLTSVCSDRKIMEDYHQSHDGVIAKKRMRHMFFIVSKLLNMTSIIKDLFVGKVASVFNNHRKVLENAEEVEEVDNTLCNAELELQSLVARTNIRKQFHEVVDILKHLAEEIRLKSISNDLTSEALMRWHKTTVRTVEFLALVGAAMPVDSLFHTLHLRLAYSREHVSAAIKCPSICFLVFSSIFVKSEYWKCNCKLFRVLLHSQLFFRKVMSIPSDVSSEVSSPRNQEICKSGYMYLIEVRAIGLVNRRRYWYVVDGSSPYFYWYKDHDSLECVGRASLACMALTYDPREKGRFKILSGNDTFLLECSTNSVRDEWIQVFQSARLHSAQVLNDEDRFTHDIISLSSETFTDVPSSSYSTQNLIDDLLGPINDNADEVQGRGEPSTDKSGCDANPLGDTSSTFYLTTNGELNENSMSMPKAVISPEAVVERILEKTNEGLDVPRRAFEMATRGDRKVF</sequence>
<feature type="domain" description="PH" evidence="2">
    <location>
        <begin position="305"/>
        <end position="402"/>
    </location>
</feature>
<gene>
    <name evidence="3" type="ORF">DICVIV_11246</name>
</gene>
<feature type="region of interest" description="Disordered" evidence="1">
    <location>
        <begin position="447"/>
        <end position="480"/>
    </location>
</feature>
<evidence type="ECO:0000256" key="1">
    <source>
        <dbReference type="SAM" id="MobiDB-lite"/>
    </source>
</evidence>
<dbReference type="PROSITE" id="PS50003">
    <property type="entry name" value="PH_DOMAIN"/>
    <property type="match status" value="1"/>
</dbReference>
<dbReference type="SUPFAM" id="SSF50729">
    <property type="entry name" value="PH domain-like"/>
    <property type="match status" value="1"/>
</dbReference>
<reference evidence="4" key="2">
    <citation type="journal article" date="2016" name="Sci. Rep.">
        <title>Dictyocaulus viviparus genome, variome and transcriptome elucidate lungworm biology and support future intervention.</title>
        <authorList>
            <person name="McNulty S.N."/>
            <person name="Strube C."/>
            <person name="Rosa B.A."/>
            <person name="Martin J.C."/>
            <person name="Tyagi R."/>
            <person name="Choi Y.J."/>
            <person name="Wang Q."/>
            <person name="Hallsworth Pepin K."/>
            <person name="Zhang X."/>
            <person name="Ozersky P."/>
            <person name="Wilson R.K."/>
            <person name="Sternberg P.W."/>
            <person name="Gasser R.B."/>
            <person name="Mitreva M."/>
        </authorList>
    </citation>
    <scope>NUCLEOTIDE SEQUENCE [LARGE SCALE GENOMIC DNA]</scope>
    <source>
        <strain evidence="4">HannoverDv2000</strain>
    </source>
</reference>
<keyword evidence="4" id="KW-1185">Reference proteome</keyword>
<dbReference type="InterPro" id="IPR011993">
    <property type="entry name" value="PH-like_dom_sf"/>
</dbReference>
<evidence type="ECO:0000313" key="3">
    <source>
        <dbReference type="EMBL" id="KJH42755.1"/>
    </source>
</evidence>
<dbReference type="STRING" id="29172.A0A0D8XDQ4"/>
<dbReference type="Gene3D" id="2.30.29.30">
    <property type="entry name" value="Pleckstrin-homology domain (PH domain)/Phosphotyrosine-binding domain (PTB)"/>
    <property type="match status" value="1"/>
</dbReference>
<protein>
    <submittedName>
        <fullName evidence="3">PH domain protein</fullName>
    </submittedName>
</protein>